<keyword evidence="5" id="KW-0949">S-adenosyl-L-methionine</keyword>
<dbReference type="PRINTS" id="PR00996">
    <property type="entry name" value="CHERMTFRASE"/>
</dbReference>
<dbReference type="SMART" id="SM00138">
    <property type="entry name" value="MeTrc"/>
    <property type="match status" value="1"/>
</dbReference>
<comment type="catalytic activity">
    <reaction evidence="1">
        <text>L-glutamyl-[protein] + S-adenosyl-L-methionine = [protein]-L-glutamate 5-O-methyl ester + S-adenosyl-L-homocysteine</text>
        <dbReference type="Rhea" id="RHEA:24452"/>
        <dbReference type="Rhea" id="RHEA-COMP:10208"/>
        <dbReference type="Rhea" id="RHEA-COMP:10311"/>
        <dbReference type="ChEBI" id="CHEBI:29973"/>
        <dbReference type="ChEBI" id="CHEBI:57856"/>
        <dbReference type="ChEBI" id="CHEBI:59789"/>
        <dbReference type="ChEBI" id="CHEBI:82795"/>
        <dbReference type="EC" id="2.1.1.80"/>
    </reaction>
</comment>
<dbReference type="SUPFAM" id="SSF47757">
    <property type="entry name" value="Chemotaxis receptor methyltransferase CheR, N-terminal domain"/>
    <property type="match status" value="1"/>
</dbReference>
<feature type="domain" description="CheR-type methyltransferase" evidence="8">
    <location>
        <begin position="3"/>
        <end position="278"/>
    </location>
</feature>
<proteinExistence type="predicted"/>
<keyword evidence="6" id="KW-0175">Coiled coil</keyword>
<dbReference type="CDD" id="cd02440">
    <property type="entry name" value="AdoMet_MTases"/>
    <property type="match status" value="1"/>
</dbReference>
<evidence type="ECO:0000256" key="5">
    <source>
        <dbReference type="ARBA" id="ARBA00022691"/>
    </source>
</evidence>
<evidence type="ECO:0000256" key="6">
    <source>
        <dbReference type="SAM" id="Coils"/>
    </source>
</evidence>
<dbReference type="Gene3D" id="3.30.450.20">
    <property type="entry name" value="PAS domain"/>
    <property type="match status" value="2"/>
</dbReference>
<keyword evidence="3" id="KW-0489">Methyltransferase</keyword>
<dbReference type="PROSITE" id="PS50112">
    <property type="entry name" value="PAS"/>
    <property type="match status" value="1"/>
</dbReference>
<dbReference type="Pfam" id="PF08448">
    <property type="entry name" value="PAS_4"/>
    <property type="match status" value="1"/>
</dbReference>
<evidence type="ECO:0000256" key="4">
    <source>
        <dbReference type="ARBA" id="ARBA00022679"/>
    </source>
</evidence>
<dbReference type="InterPro" id="IPR050903">
    <property type="entry name" value="Bact_Chemotaxis_MeTrfase"/>
</dbReference>
<dbReference type="GO" id="GO:0008983">
    <property type="term" value="F:protein-glutamate O-methyltransferase activity"/>
    <property type="evidence" value="ECO:0007669"/>
    <property type="project" value="UniProtKB-EC"/>
</dbReference>
<sequence length="623" mass="70404">MSESQDAATTDEDALEELLAFIRDARGFDFTGYKRSTLGRRIHKRMTDVGMRAYADYRDLLETSADEFDALFNTILINVTSVFRDTDAWTLLQREVVPDLLADISPDQEIRVWSAGCSSGEEAYSLAIMLAEALGIEECLRRVKIYATDIDEEALREARAGLYPAKALEPLPAELREKYFEQNGAQFSFRLDLRRRVIFGRHDITRDAPISRLDLLVCRNTLMYFNVEAQTQIIDRFHFALRPNAFLFLGKAEMLLNDADRFEVVSMRQRIFRRRVGDAGLPYHPAPLKIRANTGVELHSVARTRQLRDLVLDAGPTPAIAIDDDGVVVVVNSQARAQFALTATDIGRPFQDLEVSYRPVELRSLIDQSMHERRSLRVNRVERRAGEDVQHYDILIQPLAGPNGLHIATMISFTDVTVATQLKAEVKRVREDLETAYEELQSTNEELETTNEELQSSIEELETTNEELQSTNEELETTNEELQSGNEELETMNDEMRIRTDELDETRAFLEAVLTSIAAGVVVLDNELKVKSWNRGAVDMWGLRADEVLDEEFFALDFGLPTEVLQPVVQDCLKSRKRSGPVGVQALSRIGRPITCDVFCSPFDGHNGGVVLMMEESRNDGSG</sequence>
<dbReference type="PANTHER" id="PTHR24422:SF10">
    <property type="entry name" value="CHEMOTAXIS PROTEIN METHYLTRANSFERASE 2"/>
    <property type="match status" value="1"/>
</dbReference>
<accession>A0AAU2VDX5</accession>
<dbReference type="Pfam" id="PF13188">
    <property type="entry name" value="PAS_8"/>
    <property type="match status" value="1"/>
</dbReference>
<evidence type="ECO:0000256" key="1">
    <source>
        <dbReference type="ARBA" id="ARBA00001541"/>
    </source>
</evidence>
<feature type="domain" description="PAS" evidence="7">
    <location>
        <begin position="506"/>
        <end position="554"/>
    </location>
</feature>
<gene>
    <name evidence="9" type="ORF">OG549_35155</name>
</gene>
<dbReference type="PANTHER" id="PTHR24422">
    <property type="entry name" value="CHEMOTAXIS PROTEIN METHYLTRANSFERASE"/>
    <property type="match status" value="1"/>
</dbReference>
<dbReference type="AlphaFoldDB" id="A0AAU2VDX5"/>
<dbReference type="Gene3D" id="6.10.250.1080">
    <property type="match status" value="1"/>
</dbReference>
<dbReference type="SUPFAM" id="SSF55785">
    <property type="entry name" value="PYP-like sensor domain (PAS domain)"/>
    <property type="match status" value="2"/>
</dbReference>
<dbReference type="SMART" id="SM00091">
    <property type="entry name" value="PAS"/>
    <property type="match status" value="2"/>
</dbReference>
<dbReference type="InterPro" id="IPR036804">
    <property type="entry name" value="CheR_N_sf"/>
</dbReference>
<protein>
    <recommendedName>
        <fullName evidence="2">protein-glutamate O-methyltransferase</fullName>
        <ecNumber evidence="2">2.1.1.80</ecNumber>
    </recommendedName>
</protein>
<evidence type="ECO:0000313" key="9">
    <source>
        <dbReference type="EMBL" id="WTW65468.1"/>
    </source>
</evidence>
<name>A0AAU2VDX5_9ACTN</name>
<reference evidence="9" key="1">
    <citation type="submission" date="2022-10" db="EMBL/GenBank/DDBJ databases">
        <title>The complete genomes of actinobacterial strains from the NBC collection.</title>
        <authorList>
            <person name="Joergensen T.S."/>
            <person name="Alvarez Arevalo M."/>
            <person name="Sterndorff E.B."/>
            <person name="Faurdal D."/>
            <person name="Vuksanovic O."/>
            <person name="Mourched A.-S."/>
            <person name="Charusanti P."/>
            <person name="Shaw S."/>
            <person name="Blin K."/>
            <person name="Weber T."/>
        </authorList>
    </citation>
    <scope>NUCLEOTIDE SEQUENCE</scope>
    <source>
        <strain evidence="9">NBC_00003</strain>
    </source>
</reference>
<dbReference type="SUPFAM" id="SSF90257">
    <property type="entry name" value="Myosin rod fragments"/>
    <property type="match status" value="1"/>
</dbReference>
<dbReference type="InterPro" id="IPR000780">
    <property type="entry name" value="CheR_MeTrfase"/>
</dbReference>
<dbReference type="EC" id="2.1.1.80" evidence="2"/>
<evidence type="ECO:0000256" key="3">
    <source>
        <dbReference type="ARBA" id="ARBA00022603"/>
    </source>
</evidence>
<dbReference type="Gene3D" id="1.10.155.10">
    <property type="entry name" value="Chemotaxis receptor methyltransferase CheR, N-terminal domain"/>
    <property type="match status" value="1"/>
</dbReference>
<dbReference type="GO" id="GO:0032259">
    <property type="term" value="P:methylation"/>
    <property type="evidence" value="ECO:0007669"/>
    <property type="project" value="UniProtKB-KW"/>
</dbReference>
<dbReference type="PROSITE" id="PS50123">
    <property type="entry name" value="CHER"/>
    <property type="match status" value="1"/>
</dbReference>
<dbReference type="InterPro" id="IPR022642">
    <property type="entry name" value="CheR_C"/>
</dbReference>
<evidence type="ECO:0000259" key="8">
    <source>
        <dbReference type="PROSITE" id="PS50123"/>
    </source>
</evidence>
<organism evidence="9">
    <name type="scientific">Streptomyces sp. NBC_00003</name>
    <dbReference type="NCBI Taxonomy" id="2903608"/>
    <lineage>
        <taxon>Bacteria</taxon>
        <taxon>Bacillati</taxon>
        <taxon>Actinomycetota</taxon>
        <taxon>Actinomycetes</taxon>
        <taxon>Kitasatosporales</taxon>
        <taxon>Streptomycetaceae</taxon>
        <taxon>Streptomyces</taxon>
    </lineage>
</organism>
<dbReference type="InterPro" id="IPR035965">
    <property type="entry name" value="PAS-like_dom_sf"/>
</dbReference>
<keyword evidence="4" id="KW-0808">Transferase</keyword>
<dbReference type="CDD" id="cd00130">
    <property type="entry name" value="PAS"/>
    <property type="match status" value="1"/>
</dbReference>
<dbReference type="InterPro" id="IPR022641">
    <property type="entry name" value="CheR_N"/>
</dbReference>
<dbReference type="Gene3D" id="3.40.50.150">
    <property type="entry name" value="Vaccinia Virus protein VP39"/>
    <property type="match status" value="1"/>
</dbReference>
<evidence type="ECO:0000259" key="7">
    <source>
        <dbReference type="PROSITE" id="PS50112"/>
    </source>
</evidence>
<dbReference type="Pfam" id="PF03705">
    <property type="entry name" value="CheR_N"/>
    <property type="match status" value="1"/>
</dbReference>
<dbReference type="InterPro" id="IPR013656">
    <property type="entry name" value="PAS_4"/>
</dbReference>
<dbReference type="InterPro" id="IPR000014">
    <property type="entry name" value="PAS"/>
</dbReference>
<dbReference type="Pfam" id="PF01739">
    <property type="entry name" value="CheR"/>
    <property type="match status" value="1"/>
</dbReference>
<feature type="coiled-coil region" evidence="6">
    <location>
        <begin position="419"/>
        <end position="506"/>
    </location>
</feature>
<dbReference type="SUPFAM" id="SSF53335">
    <property type="entry name" value="S-adenosyl-L-methionine-dependent methyltransferases"/>
    <property type="match status" value="1"/>
</dbReference>
<evidence type="ECO:0000256" key="2">
    <source>
        <dbReference type="ARBA" id="ARBA00012534"/>
    </source>
</evidence>
<dbReference type="InterPro" id="IPR029063">
    <property type="entry name" value="SAM-dependent_MTases_sf"/>
</dbReference>
<dbReference type="EMBL" id="CP108318">
    <property type="protein sequence ID" value="WTW65468.1"/>
    <property type="molecule type" value="Genomic_DNA"/>
</dbReference>